<evidence type="ECO:0000313" key="2">
    <source>
        <dbReference type="Ensembl" id="ENSLCAP00010052380.1"/>
    </source>
</evidence>
<keyword evidence="1" id="KW-1133">Transmembrane helix</keyword>
<proteinExistence type="predicted"/>
<dbReference type="PANTHER" id="PTHR31698">
    <property type="entry name" value="LYSOZYME G FAMILY MEMBER"/>
    <property type="match status" value="1"/>
</dbReference>
<dbReference type="PANTHER" id="PTHR31698:SF8">
    <property type="entry name" value="LYSOZYME G-RELATED"/>
    <property type="match status" value="1"/>
</dbReference>
<dbReference type="GO" id="GO:0005576">
    <property type="term" value="C:extracellular region"/>
    <property type="evidence" value="ECO:0007669"/>
    <property type="project" value="TreeGrafter"/>
</dbReference>
<dbReference type="Proteomes" id="UP000314980">
    <property type="component" value="Unassembled WGS sequence"/>
</dbReference>
<reference evidence="2" key="3">
    <citation type="submission" date="2025-09" db="UniProtKB">
        <authorList>
            <consortium name="Ensembl"/>
        </authorList>
    </citation>
    <scope>IDENTIFICATION</scope>
</reference>
<reference evidence="2" key="2">
    <citation type="submission" date="2025-08" db="UniProtKB">
        <authorList>
            <consortium name="Ensembl"/>
        </authorList>
    </citation>
    <scope>IDENTIFICATION</scope>
</reference>
<keyword evidence="3" id="KW-1185">Reference proteome</keyword>
<name>A0A4W6FPG6_LATCA</name>
<keyword evidence="1" id="KW-0472">Membrane</keyword>
<organism evidence="2 3">
    <name type="scientific">Lates calcarifer</name>
    <name type="common">Barramundi</name>
    <name type="synonym">Holocentrus calcarifer</name>
    <dbReference type="NCBI Taxonomy" id="8187"/>
    <lineage>
        <taxon>Eukaryota</taxon>
        <taxon>Metazoa</taxon>
        <taxon>Chordata</taxon>
        <taxon>Craniata</taxon>
        <taxon>Vertebrata</taxon>
        <taxon>Euteleostomi</taxon>
        <taxon>Actinopterygii</taxon>
        <taxon>Neopterygii</taxon>
        <taxon>Teleostei</taxon>
        <taxon>Neoteleostei</taxon>
        <taxon>Acanthomorphata</taxon>
        <taxon>Carangaria</taxon>
        <taxon>Carangaria incertae sedis</taxon>
        <taxon>Centropomidae</taxon>
        <taxon>Lates</taxon>
    </lineage>
</organism>
<dbReference type="Ensembl" id="ENSLCAT00010053739.1">
    <property type="protein sequence ID" value="ENSLCAP00010052380.1"/>
    <property type="gene ID" value="ENSLCAG00010024375.1"/>
</dbReference>
<keyword evidence="1" id="KW-0812">Transmembrane</keyword>
<dbReference type="GO" id="GO:0050830">
    <property type="term" value="P:defense response to Gram-positive bacterium"/>
    <property type="evidence" value="ECO:0007669"/>
    <property type="project" value="TreeGrafter"/>
</dbReference>
<dbReference type="AlphaFoldDB" id="A0A4W6FPG6"/>
<feature type="transmembrane region" description="Helical" evidence="1">
    <location>
        <begin position="19"/>
        <end position="41"/>
    </location>
</feature>
<dbReference type="GO" id="GO:0003796">
    <property type="term" value="F:lysozyme activity"/>
    <property type="evidence" value="ECO:0007669"/>
    <property type="project" value="TreeGrafter"/>
</dbReference>
<dbReference type="Gene3D" id="1.10.530.10">
    <property type="match status" value="1"/>
</dbReference>
<protein>
    <submittedName>
        <fullName evidence="2">Uncharacterized protein</fullName>
    </submittedName>
</protein>
<evidence type="ECO:0000256" key="1">
    <source>
        <dbReference type="SAM" id="Phobius"/>
    </source>
</evidence>
<reference evidence="3" key="1">
    <citation type="submission" date="2015-09" db="EMBL/GenBank/DDBJ databases">
        <authorList>
            <person name="Sai Rama Sridatta P."/>
        </authorList>
    </citation>
    <scope>NUCLEOTIDE SEQUENCE [LARGE SCALE GENOMIC DNA]</scope>
</reference>
<accession>A0A4W6FPG6</accession>
<sequence>CSHTFFLFPGPPAYPLSTVFGQCATALLVIALHRVLIAGIISRESRAGKALDRGSNPFQILVELSEKIQEKFPSWSRKQQLKVWGFGNAHSYDKVDKNTTSGNYSNDVVARAYMEFDN</sequence>
<evidence type="ECO:0000313" key="3">
    <source>
        <dbReference type="Proteomes" id="UP000314980"/>
    </source>
</evidence>